<proteinExistence type="predicted"/>
<reference evidence="1 3" key="2">
    <citation type="journal article" date="2018" name="Plant J.">
        <title>The Physcomitrella patens chromosome-scale assembly reveals moss genome structure and evolution.</title>
        <authorList>
            <person name="Lang D."/>
            <person name="Ullrich K.K."/>
            <person name="Murat F."/>
            <person name="Fuchs J."/>
            <person name="Jenkins J."/>
            <person name="Haas F.B."/>
            <person name="Piednoel M."/>
            <person name="Gundlach H."/>
            <person name="Van Bel M."/>
            <person name="Meyberg R."/>
            <person name="Vives C."/>
            <person name="Morata J."/>
            <person name="Symeonidi A."/>
            <person name="Hiss M."/>
            <person name="Muchero W."/>
            <person name="Kamisugi Y."/>
            <person name="Saleh O."/>
            <person name="Blanc G."/>
            <person name="Decker E.L."/>
            <person name="van Gessel N."/>
            <person name="Grimwood J."/>
            <person name="Hayes R.D."/>
            <person name="Graham S.W."/>
            <person name="Gunter L.E."/>
            <person name="McDaniel S.F."/>
            <person name="Hoernstein S.N.W."/>
            <person name="Larsson A."/>
            <person name="Li F.W."/>
            <person name="Perroud P.F."/>
            <person name="Phillips J."/>
            <person name="Ranjan P."/>
            <person name="Rokshar D.S."/>
            <person name="Rothfels C.J."/>
            <person name="Schneider L."/>
            <person name="Shu S."/>
            <person name="Stevenson D.W."/>
            <person name="Thummler F."/>
            <person name="Tillich M."/>
            <person name="Villarreal Aguilar J.C."/>
            <person name="Widiez T."/>
            <person name="Wong G.K."/>
            <person name="Wymore A."/>
            <person name="Zhang Y."/>
            <person name="Zimmer A.D."/>
            <person name="Quatrano R.S."/>
            <person name="Mayer K.F.X."/>
            <person name="Goodstein D."/>
            <person name="Casacuberta J.M."/>
            <person name="Vandepoele K."/>
            <person name="Reski R."/>
            <person name="Cuming A.C."/>
            <person name="Tuskan G.A."/>
            <person name="Maumus F."/>
            <person name="Salse J."/>
            <person name="Schmutz J."/>
            <person name="Rensing S.A."/>
        </authorList>
    </citation>
    <scope>NUCLEOTIDE SEQUENCE [LARGE SCALE GENOMIC DNA]</scope>
    <source>
        <strain evidence="2 3">cv. Gransden 2004</strain>
    </source>
</reference>
<reference evidence="1 3" key="1">
    <citation type="journal article" date="2008" name="Science">
        <title>The Physcomitrella genome reveals evolutionary insights into the conquest of land by plants.</title>
        <authorList>
            <person name="Rensing S."/>
            <person name="Lang D."/>
            <person name="Zimmer A."/>
            <person name="Terry A."/>
            <person name="Salamov A."/>
            <person name="Shapiro H."/>
            <person name="Nishiyama T."/>
            <person name="Perroud P.-F."/>
            <person name="Lindquist E."/>
            <person name="Kamisugi Y."/>
            <person name="Tanahashi T."/>
            <person name="Sakakibara K."/>
            <person name="Fujita T."/>
            <person name="Oishi K."/>
            <person name="Shin-I T."/>
            <person name="Kuroki Y."/>
            <person name="Toyoda A."/>
            <person name="Suzuki Y."/>
            <person name="Hashimoto A."/>
            <person name="Yamaguchi K."/>
            <person name="Sugano A."/>
            <person name="Kohara Y."/>
            <person name="Fujiyama A."/>
            <person name="Anterola A."/>
            <person name="Aoki S."/>
            <person name="Ashton N."/>
            <person name="Barbazuk W.B."/>
            <person name="Barker E."/>
            <person name="Bennetzen J."/>
            <person name="Bezanilla M."/>
            <person name="Blankenship R."/>
            <person name="Cho S.H."/>
            <person name="Dutcher S."/>
            <person name="Estelle M."/>
            <person name="Fawcett J.A."/>
            <person name="Gundlach H."/>
            <person name="Hanada K."/>
            <person name="Heyl A."/>
            <person name="Hicks K.A."/>
            <person name="Hugh J."/>
            <person name="Lohr M."/>
            <person name="Mayer K."/>
            <person name="Melkozernov A."/>
            <person name="Murata T."/>
            <person name="Nelson D."/>
            <person name="Pils B."/>
            <person name="Prigge M."/>
            <person name="Reiss B."/>
            <person name="Renner T."/>
            <person name="Rombauts S."/>
            <person name="Rushton P."/>
            <person name="Sanderfoot A."/>
            <person name="Schween G."/>
            <person name="Shiu S.-H."/>
            <person name="Stueber K."/>
            <person name="Theodoulou F.L."/>
            <person name="Tu H."/>
            <person name="Van de Peer Y."/>
            <person name="Verrier P.J."/>
            <person name="Waters E."/>
            <person name="Wood A."/>
            <person name="Yang L."/>
            <person name="Cove D."/>
            <person name="Cuming A."/>
            <person name="Hasebe M."/>
            <person name="Lucas S."/>
            <person name="Mishler D.B."/>
            <person name="Reski R."/>
            <person name="Grigoriev I."/>
            <person name="Quatrano R.S."/>
            <person name="Boore J.L."/>
        </authorList>
    </citation>
    <scope>NUCLEOTIDE SEQUENCE [LARGE SCALE GENOMIC DNA]</scope>
    <source>
        <strain evidence="2 3">cv. Gransden 2004</strain>
    </source>
</reference>
<name>A0A2K1J8V7_PHYPA</name>
<evidence type="ECO:0000313" key="1">
    <source>
        <dbReference type="EMBL" id="PNR37956.1"/>
    </source>
</evidence>
<accession>A0A2K1J8V7</accession>
<sequence>MDRDIGIRDEPTDTHMYLQHQLWKIISSTKQSARCTVSTGNSFDGINYSVGATQPHNVSTHAALILHCLRLLGVVNTHHTTS</sequence>
<keyword evidence="3" id="KW-1185">Reference proteome</keyword>
<dbReference type="EMBL" id="ABEU02000016">
    <property type="protein sequence ID" value="PNR37956.1"/>
    <property type="molecule type" value="Genomic_DNA"/>
</dbReference>
<evidence type="ECO:0000313" key="2">
    <source>
        <dbReference type="EnsemblPlants" id="Pp3c16_16391V3.1"/>
    </source>
</evidence>
<reference evidence="2" key="3">
    <citation type="submission" date="2020-12" db="UniProtKB">
        <authorList>
            <consortium name="EnsemblPlants"/>
        </authorList>
    </citation>
    <scope>IDENTIFICATION</scope>
</reference>
<dbReference type="InParanoid" id="A0A2K1J8V7"/>
<dbReference type="EnsemblPlants" id="Pp3c16_16391V3.1">
    <property type="protein sequence ID" value="Pp3c16_16391V3.1"/>
    <property type="gene ID" value="Pp3c16_16391"/>
</dbReference>
<dbReference type="Proteomes" id="UP000006727">
    <property type="component" value="Chromosome 16"/>
</dbReference>
<dbReference type="AlphaFoldDB" id="A0A2K1J8V7"/>
<evidence type="ECO:0000313" key="3">
    <source>
        <dbReference type="Proteomes" id="UP000006727"/>
    </source>
</evidence>
<organism evidence="1">
    <name type="scientific">Physcomitrium patens</name>
    <name type="common">Spreading-leaved earth moss</name>
    <name type="synonym">Physcomitrella patens</name>
    <dbReference type="NCBI Taxonomy" id="3218"/>
    <lineage>
        <taxon>Eukaryota</taxon>
        <taxon>Viridiplantae</taxon>
        <taxon>Streptophyta</taxon>
        <taxon>Embryophyta</taxon>
        <taxon>Bryophyta</taxon>
        <taxon>Bryophytina</taxon>
        <taxon>Bryopsida</taxon>
        <taxon>Funariidae</taxon>
        <taxon>Funariales</taxon>
        <taxon>Funariaceae</taxon>
        <taxon>Physcomitrium</taxon>
    </lineage>
</organism>
<dbReference type="PaxDb" id="3218-PP1S197_87V6.1"/>
<dbReference type="Gramene" id="Pp3c16_16391V3.1">
    <property type="protein sequence ID" value="Pp3c16_16391V3.1"/>
    <property type="gene ID" value="Pp3c16_16391"/>
</dbReference>
<gene>
    <name evidence="1" type="ORF">PHYPA_021066</name>
</gene>
<protein>
    <submittedName>
        <fullName evidence="1 2">Uncharacterized protein</fullName>
    </submittedName>
</protein>